<dbReference type="NCBIfam" id="TIGR00482">
    <property type="entry name" value="nicotinate (nicotinamide) nucleotide adenylyltransferase"/>
    <property type="match status" value="1"/>
</dbReference>
<proteinExistence type="inferred from homology"/>
<reference evidence="12" key="2">
    <citation type="submission" date="2021-09" db="EMBL/GenBank/DDBJ databases">
        <authorList>
            <person name="Gilroy R."/>
        </authorList>
    </citation>
    <scope>NUCLEOTIDE SEQUENCE</scope>
    <source>
        <strain evidence="12">CHK171-7178</strain>
    </source>
</reference>
<dbReference type="Gene3D" id="3.40.50.620">
    <property type="entry name" value="HUPs"/>
    <property type="match status" value="1"/>
</dbReference>
<dbReference type="GO" id="GO:0009435">
    <property type="term" value="P:NAD+ biosynthetic process"/>
    <property type="evidence" value="ECO:0007669"/>
    <property type="project" value="UniProtKB-UniRule"/>
</dbReference>
<comment type="function">
    <text evidence="1 10">Catalyzes the reversible adenylation of nicotinate mononucleotide (NaMN) to nicotinic acid adenine dinucleotide (NaAD).</text>
</comment>
<evidence type="ECO:0000259" key="11">
    <source>
        <dbReference type="Pfam" id="PF01467"/>
    </source>
</evidence>
<evidence type="ECO:0000256" key="1">
    <source>
        <dbReference type="ARBA" id="ARBA00002324"/>
    </source>
</evidence>
<dbReference type="AlphaFoldDB" id="A0A921G1V8"/>
<reference evidence="12" key="1">
    <citation type="journal article" date="2021" name="PeerJ">
        <title>Extensive microbial diversity within the chicken gut microbiome revealed by metagenomics and culture.</title>
        <authorList>
            <person name="Gilroy R."/>
            <person name="Ravi A."/>
            <person name="Getino M."/>
            <person name="Pursley I."/>
            <person name="Horton D.L."/>
            <person name="Alikhan N.F."/>
            <person name="Baker D."/>
            <person name="Gharbi K."/>
            <person name="Hall N."/>
            <person name="Watson M."/>
            <person name="Adriaenssens E.M."/>
            <person name="Foster-Nyarko E."/>
            <person name="Jarju S."/>
            <person name="Secka A."/>
            <person name="Antonio M."/>
            <person name="Oren A."/>
            <person name="Chaudhuri R.R."/>
            <person name="La Ragione R."/>
            <person name="Hildebrand F."/>
            <person name="Pallen M.J."/>
        </authorList>
    </citation>
    <scope>NUCLEOTIDE SEQUENCE</scope>
    <source>
        <strain evidence="12">CHK171-7178</strain>
    </source>
</reference>
<evidence type="ECO:0000256" key="2">
    <source>
        <dbReference type="ARBA" id="ARBA00005019"/>
    </source>
</evidence>
<name>A0A921G1V8_SPOPS</name>
<dbReference type="PANTHER" id="PTHR39321:SF3">
    <property type="entry name" value="PHOSPHOPANTETHEINE ADENYLYLTRANSFERASE"/>
    <property type="match status" value="1"/>
</dbReference>
<dbReference type="SUPFAM" id="SSF52374">
    <property type="entry name" value="Nucleotidylyl transferase"/>
    <property type="match status" value="1"/>
</dbReference>
<feature type="domain" description="Cytidyltransferase-like" evidence="11">
    <location>
        <begin position="6"/>
        <end position="162"/>
    </location>
</feature>
<dbReference type="EMBL" id="DYWT01000275">
    <property type="protein sequence ID" value="HJF33675.1"/>
    <property type="molecule type" value="Genomic_DNA"/>
</dbReference>
<keyword evidence="5 10" id="KW-0548">Nucleotidyltransferase</keyword>
<evidence type="ECO:0000256" key="8">
    <source>
        <dbReference type="ARBA" id="ARBA00023027"/>
    </source>
</evidence>
<dbReference type="NCBIfam" id="NF000841">
    <property type="entry name" value="PRK00071.1-4"/>
    <property type="match status" value="1"/>
</dbReference>
<evidence type="ECO:0000256" key="3">
    <source>
        <dbReference type="ARBA" id="ARBA00022642"/>
    </source>
</evidence>
<evidence type="ECO:0000256" key="5">
    <source>
        <dbReference type="ARBA" id="ARBA00022695"/>
    </source>
</evidence>
<dbReference type="InterPro" id="IPR005248">
    <property type="entry name" value="NadD/NMNAT"/>
</dbReference>
<dbReference type="InterPro" id="IPR004821">
    <property type="entry name" value="Cyt_trans-like"/>
</dbReference>
<gene>
    <name evidence="10" type="primary">nadD</name>
    <name evidence="12" type="ORF">K8V56_18070</name>
</gene>
<keyword evidence="4 10" id="KW-0808">Transferase</keyword>
<comment type="caution">
    <text evidence="12">The sequence shown here is derived from an EMBL/GenBank/DDBJ whole genome shotgun (WGS) entry which is preliminary data.</text>
</comment>
<keyword evidence="8 10" id="KW-0520">NAD</keyword>
<keyword evidence="3 10" id="KW-0662">Pyridine nucleotide biosynthesis</keyword>
<dbReference type="NCBIfam" id="TIGR00125">
    <property type="entry name" value="cyt_tran_rel"/>
    <property type="match status" value="1"/>
</dbReference>
<accession>A0A921G1V8</accession>
<dbReference type="GO" id="GO:0004515">
    <property type="term" value="F:nicotinate-nucleotide adenylyltransferase activity"/>
    <property type="evidence" value="ECO:0007669"/>
    <property type="project" value="UniProtKB-UniRule"/>
</dbReference>
<dbReference type="PANTHER" id="PTHR39321">
    <property type="entry name" value="NICOTINATE-NUCLEOTIDE ADENYLYLTRANSFERASE-RELATED"/>
    <property type="match status" value="1"/>
</dbReference>
<dbReference type="Pfam" id="PF01467">
    <property type="entry name" value="CTP_transf_like"/>
    <property type="match status" value="1"/>
</dbReference>
<keyword evidence="6 10" id="KW-0547">Nucleotide-binding</keyword>
<dbReference type="HAMAP" id="MF_00244">
    <property type="entry name" value="NaMN_adenylyltr"/>
    <property type="match status" value="1"/>
</dbReference>
<evidence type="ECO:0000256" key="9">
    <source>
        <dbReference type="ARBA" id="ARBA00048721"/>
    </source>
</evidence>
<dbReference type="NCBIfam" id="NF000840">
    <property type="entry name" value="PRK00071.1-3"/>
    <property type="match status" value="1"/>
</dbReference>
<evidence type="ECO:0000256" key="10">
    <source>
        <dbReference type="HAMAP-Rule" id="MF_00244"/>
    </source>
</evidence>
<evidence type="ECO:0000313" key="12">
    <source>
        <dbReference type="EMBL" id="HJF33675.1"/>
    </source>
</evidence>
<dbReference type="Proteomes" id="UP000698173">
    <property type="component" value="Unassembled WGS sequence"/>
</dbReference>
<dbReference type="GO" id="GO:0005524">
    <property type="term" value="F:ATP binding"/>
    <property type="evidence" value="ECO:0007669"/>
    <property type="project" value="UniProtKB-KW"/>
</dbReference>
<dbReference type="EC" id="2.7.7.18" evidence="10"/>
<organism evidence="12 13">
    <name type="scientific">Sporosarcina psychrophila</name>
    <name type="common">Bacillus psychrophilus</name>
    <dbReference type="NCBI Taxonomy" id="1476"/>
    <lineage>
        <taxon>Bacteria</taxon>
        <taxon>Bacillati</taxon>
        <taxon>Bacillota</taxon>
        <taxon>Bacilli</taxon>
        <taxon>Bacillales</taxon>
        <taxon>Caryophanaceae</taxon>
        <taxon>Sporosarcina</taxon>
    </lineage>
</organism>
<dbReference type="CDD" id="cd02165">
    <property type="entry name" value="NMNAT"/>
    <property type="match status" value="1"/>
</dbReference>
<comment type="pathway">
    <text evidence="2 10">Cofactor biosynthesis; NAD(+) biosynthesis; deamido-NAD(+) from nicotinate D-ribonucleotide: step 1/1.</text>
</comment>
<evidence type="ECO:0000313" key="13">
    <source>
        <dbReference type="Proteomes" id="UP000698173"/>
    </source>
</evidence>
<comment type="similarity">
    <text evidence="10">Belongs to the NadD family.</text>
</comment>
<protein>
    <recommendedName>
        <fullName evidence="10">Probable nicotinate-nucleotide adenylyltransferase</fullName>
        <ecNumber evidence="10">2.7.7.18</ecNumber>
    </recommendedName>
    <alternativeName>
        <fullName evidence="10">Deamido-NAD(+) diphosphorylase</fullName>
    </alternativeName>
    <alternativeName>
        <fullName evidence="10">Deamido-NAD(+) pyrophosphorylase</fullName>
    </alternativeName>
    <alternativeName>
        <fullName evidence="10">Nicotinate mononucleotide adenylyltransferase</fullName>
        <shortName evidence="10">NaMN adenylyltransferase</shortName>
    </alternativeName>
</protein>
<sequence>MKKVGILGGTFNPPHIGHLIVANEVKHALGLDEIRFMPNAVPPHKNAPFDATAEQRLFMAELAVSGFTGLTVSGFEVKQGGVSYTYDTMKQVTEIESDVDFYFIIGGDMIDMLPSWHRIEELVALVNFVGVGRPGTIGTTDFPIIMVDIPQIELSSTLIRKRFSENGTVQLLIPPTVENFIRKEGLYGC</sequence>
<evidence type="ECO:0000256" key="6">
    <source>
        <dbReference type="ARBA" id="ARBA00022741"/>
    </source>
</evidence>
<dbReference type="InterPro" id="IPR014729">
    <property type="entry name" value="Rossmann-like_a/b/a_fold"/>
</dbReference>
<evidence type="ECO:0000256" key="4">
    <source>
        <dbReference type="ARBA" id="ARBA00022679"/>
    </source>
</evidence>
<comment type="catalytic activity">
    <reaction evidence="9 10">
        <text>nicotinate beta-D-ribonucleotide + ATP + H(+) = deamido-NAD(+) + diphosphate</text>
        <dbReference type="Rhea" id="RHEA:22860"/>
        <dbReference type="ChEBI" id="CHEBI:15378"/>
        <dbReference type="ChEBI" id="CHEBI:30616"/>
        <dbReference type="ChEBI" id="CHEBI:33019"/>
        <dbReference type="ChEBI" id="CHEBI:57502"/>
        <dbReference type="ChEBI" id="CHEBI:58437"/>
        <dbReference type="EC" id="2.7.7.18"/>
    </reaction>
</comment>
<evidence type="ECO:0000256" key="7">
    <source>
        <dbReference type="ARBA" id="ARBA00022840"/>
    </source>
</evidence>
<keyword evidence="7 10" id="KW-0067">ATP-binding</keyword>